<dbReference type="OrthoDB" id="9871914at2759"/>
<reference evidence="4" key="1">
    <citation type="journal article" date="2018" name="Proc. Natl. Acad. Sci. U.S.A.">
        <title>Phylogenomics and the evolution of hemipteroid insects.</title>
        <authorList>
            <person name="Johnson K.P."/>
            <person name="Dietrich C.H."/>
            <person name="Friedrich F."/>
            <person name="Beutel R.G."/>
            <person name="Wipfler B."/>
            <person name="Peters R.S."/>
            <person name="Allen J.M."/>
            <person name="Petersen M."/>
            <person name="Donath A."/>
            <person name="Walden K.K."/>
            <person name="Kozlov A.M."/>
            <person name="Podsiadlowski L."/>
            <person name="Mayer C."/>
            <person name="Meusemann K."/>
            <person name="Vasilikopoulos A."/>
            <person name="Waterhouse R.M."/>
            <person name="Cameron S.L."/>
            <person name="Weirauch C."/>
            <person name="Swanson D.R."/>
            <person name="Percy D.M."/>
            <person name="Hardy N.B."/>
            <person name="Terry I."/>
            <person name="Liu S."/>
            <person name="Zhou X."/>
            <person name="Misof B."/>
            <person name="Robertson H.M."/>
            <person name="Yoshizawa K."/>
        </authorList>
    </citation>
    <scope>NUCLEOTIDE SEQUENCE</scope>
    <source>
        <tissue evidence="4">Whole organism</tissue>
    </source>
</reference>
<keyword evidence="3" id="KW-1185">Reference proteome</keyword>
<feature type="compositionally biased region" description="Polar residues" evidence="1">
    <location>
        <begin position="1"/>
        <end position="10"/>
    </location>
</feature>
<dbReference type="AlphaFoldDB" id="A0A9C6XBJ5"/>
<dbReference type="InterPro" id="IPR038095">
    <property type="entry name" value="Costars_sf"/>
</dbReference>
<reference evidence="4" key="2">
    <citation type="submission" date="2025-08" db="UniProtKB">
        <authorList>
            <consortium name="RefSeq"/>
        </authorList>
    </citation>
    <scope>IDENTIFICATION</scope>
    <source>
        <tissue evidence="4">Whole organism</tissue>
    </source>
</reference>
<dbReference type="GO" id="GO:0030017">
    <property type="term" value="C:sarcomere"/>
    <property type="evidence" value="ECO:0007669"/>
    <property type="project" value="TreeGrafter"/>
</dbReference>
<dbReference type="KEGG" id="foc:113206958"/>
<sequence>MADQEVSSIMAQPLPPALCFTPISPPSPPPVDRETQRAADLRFAAKLSEKVSLFNQQADRHIKKQELNPFSAANSRSGSRSPRPTFSKDEYGKPPPGSESEYRAIKGRISMNKDILELCEILNQEGELQIVDGTPVKVMCFRDVFQMYTVINDKVVGLLLRARKQGLVDFEGETLFQRRDDHVLIGLIKPIEEIREIFRKRFEDFKEEERRNKEAAASHVLQVPNY</sequence>
<proteinExistence type="predicted"/>
<feature type="compositionally biased region" description="Polar residues" evidence="1">
    <location>
        <begin position="71"/>
        <end position="84"/>
    </location>
</feature>
<dbReference type="Proteomes" id="UP000504606">
    <property type="component" value="Unplaced"/>
</dbReference>
<evidence type="ECO:0000313" key="4">
    <source>
        <dbReference type="RefSeq" id="XP_052132618.1"/>
    </source>
</evidence>
<accession>A0A9C6XBJ5</accession>
<protein>
    <submittedName>
        <fullName evidence="4">Actin-binding Rho-activating protein</fullName>
    </submittedName>
</protein>
<dbReference type="PANTHER" id="PTHR22739:SF7">
    <property type="entry name" value="EG:152A3.3 PROTEIN-RELATED"/>
    <property type="match status" value="1"/>
</dbReference>
<organism evidence="3 4">
    <name type="scientific">Frankliniella occidentalis</name>
    <name type="common">Western flower thrips</name>
    <name type="synonym">Euthrips occidentalis</name>
    <dbReference type="NCBI Taxonomy" id="133901"/>
    <lineage>
        <taxon>Eukaryota</taxon>
        <taxon>Metazoa</taxon>
        <taxon>Ecdysozoa</taxon>
        <taxon>Arthropoda</taxon>
        <taxon>Hexapoda</taxon>
        <taxon>Insecta</taxon>
        <taxon>Pterygota</taxon>
        <taxon>Neoptera</taxon>
        <taxon>Paraneoptera</taxon>
        <taxon>Thysanoptera</taxon>
        <taxon>Terebrantia</taxon>
        <taxon>Thripoidea</taxon>
        <taxon>Thripidae</taxon>
        <taxon>Frankliniella</taxon>
    </lineage>
</organism>
<evidence type="ECO:0000259" key="2">
    <source>
        <dbReference type="SMART" id="SM01283"/>
    </source>
</evidence>
<dbReference type="Gene3D" id="1.10.10.1540">
    <property type="entry name" value="Costar domain"/>
    <property type="match status" value="1"/>
</dbReference>
<dbReference type="RefSeq" id="XP_052132618.1">
    <property type="nucleotide sequence ID" value="XM_052276658.1"/>
</dbReference>
<dbReference type="PANTHER" id="PTHR22739">
    <property type="entry name" value="STRIATED MUSCLE ACTIVATOR OF RHO-DEPENDENT SIGNALING-RELATED"/>
    <property type="match status" value="1"/>
</dbReference>
<dbReference type="Pfam" id="PF14705">
    <property type="entry name" value="Costars"/>
    <property type="match status" value="1"/>
</dbReference>
<feature type="region of interest" description="Disordered" evidence="1">
    <location>
        <begin position="62"/>
        <end position="101"/>
    </location>
</feature>
<name>A0A9C6XBJ5_FRAOC</name>
<dbReference type="SMART" id="SM01283">
    <property type="entry name" value="Costars"/>
    <property type="match status" value="1"/>
</dbReference>
<dbReference type="GO" id="GO:0035025">
    <property type="term" value="P:positive regulation of Rho protein signal transduction"/>
    <property type="evidence" value="ECO:0007669"/>
    <property type="project" value="InterPro"/>
</dbReference>
<evidence type="ECO:0000256" key="1">
    <source>
        <dbReference type="SAM" id="MobiDB-lite"/>
    </source>
</evidence>
<gene>
    <name evidence="4" type="primary">LOC113206958</name>
</gene>
<dbReference type="InterPro" id="IPR026111">
    <property type="entry name" value="Abra"/>
</dbReference>
<dbReference type="GeneID" id="113206958"/>
<feature type="region of interest" description="Disordered" evidence="1">
    <location>
        <begin position="1"/>
        <end position="38"/>
    </location>
</feature>
<feature type="domain" description="Costars" evidence="2">
    <location>
        <begin position="109"/>
        <end position="188"/>
    </location>
</feature>
<evidence type="ECO:0000313" key="3">
    <source>
        <dbReference type="Proteomes" id="UP000504606"/>
    </source>
</evidence>
<dbReference type="InterPro" id="IPR027817">
    <property type="entry name" value="Costars_dom"/>
</dbReference>
<dbReference type="GO" id="GO:0045944">
    <property type="term" value="P:positive regulation of transcription by RNA polymerase II"/>
    <property type="evidence" value="ECO:0007669"/>
    <property type="project" value="TreeGrafter"/>
</dbReference>
<dbReference type="GO" id="GO:0003779">
    <property type="term" value="F:actin binding"/>
    <property type="evidence" value="ECO:0007669"/>
    <property type="project" value="InterPro"/>
</dbReference>